<organism evidence="2 3">
    <name type="scientific">Plectosphaerella plurivora</name>
    <dbReference type="NCBI Taxonomy" id="936078"/>
    <lineage>
        <taxon>Eukaryota</taxon>
        <taxon>Fungi</taxon>
        <taxon>Dikarya</taxon>
        <taxon>Ascomycota</taxon>
        <taxon>Pezizomycotina</taxon>
        <taxon>Sordariomycetes</taxon>
        <taxon>Hypocreomycetidae</taxon>
        <taxon>Glomerellales</taxon>
        <taxon>Plectosphaerellaceae</taxon>
        <taxon>Plectosphaerella</taxon>
    </lineage>
</organism>
<dbReference type="EMBL" id="JAGSXJ010000006">
    <property type="protein sequence ID" value="KAH6690438.1"/>
    <property type="molecule type" value="Genomic_DNA"/>
</dbReference>
<evidence type="ECO:0000313" key="3">
    <source>
        <dbReference type="Proteomes" id="UP000770015"/>
    </source>
</evidence>
<evidence type="ECO:0000256" key="1">
    <source>
        <dbReference type="SAM" id="MobiDB-lite"/>
    </source>
</evidence>
<sequence length="172" mass="19546">MAWMFARYATRSPPRGASSEGARLEVRGRLWSATATAPKSSIVRLGLLVRLLLREALSEREKSIESAAPLRGMMRREMRRGVQARTRRDAGLVSCLIEATAEGKSNHDNGRQSQTEMKQRHRQRHLPKYEEGAFHLECDDPGKQVRCRLMRTPVPALPCPYPSRRSPLPCKR</sequence>
<feature type="region of interest" description="Disordered" evidence="1">
    <location>
        <begin position="101"/>
        <end position="125"/>
    </location>
</feature>
<dbReference type="Proteomes" id="UP000770015">
    <property type="component" value="Unassembled WGS sequence"/>
</dbReference>
<accession>A0A9P8VFU7</accession>
<proteinExistence type="predicted"/>
<protein>
    <submittedName>
        <fullName evidence="2">Uncharacterized protein</fullName>
    </submittedName>
</protein>
<evidence type="ECO:0000313" key="2">
    <source>
        <dbReference type="EMBL" id="KAH6690438.1"/>
    </source>
</evidence>
<gene>
    <name evidence="2" type="ORF">F5X68DRAFT_202960</name>
</gene>
<comment type="caution">
    <text evidence="2">The sequence shown here is derived from an EMBL/GenBank/DDBJ whole genome shotgun (WGS) entry which is preliminary data.</text>
</comment>
<dbReference type="AlphaFoldDB" id="A0A9P8VFU7"/>
<reference evidence="2" key="1">
    <citation type="journal article" date="2021" name="Nat. Commun.">
        <title>Genetic determinants of endophytism in the Arabidopsis root mycobiome.</title>
        <authorList>
            <person name="Mesny F."/>
            <person name="Miyauchi S."/>
            <person name="Thiergart T."/>
            <person name="Pickel B."/>
            <person name="Atanasova L."/>
            <person name="Karlsson M."/>
            <person name="Huettel B."/>
            <person name="Barry K.W."/>
            <person name="Haridas S."/>
            <person name="Chen C."/>
            <person name="Bauer D."/>
            <person name="Andreopoulos W."/>
            <person name="Pangilinan J."/>
            <person name="LaButti K."/>
            <person name="Riley R."/>
            <person name="Lipzen A."/>
            <person name="Clum A."/>
            <person name="Drula E."/>
            <person name="Henrissat B."/>
            <person name="Kohler A."/>
            <person name="Grigoriev I.V."/>
            <person name="Martin F.M."/>
            <person name="Hacquard S."/>
        </authorList>
    </citation>
    <scope>NUCLEOTIDE SEQUENCE</scope>
    <source>
        <strain evidence="2">MPI-SDFR-AT-0117</strain>
    </source>
</reference>
<keyword evidence="3" id="KW-1185">Reference proteome</keyword>
<name>A0A9P8VFU7_9PEZI</name>